<organism evidence="3 4">
    <name type="scientific">Caenorhabditis japonica</name>
    <dbReference type="NCBI Taxonomy" id="281687"/>
    <lineage>
        <taxon>Eukaryota</taxon>
        <taxon>Metazoa</taxon>
        <taxon>Ecdysozoa</taxon>
        <taxon>Nematoda</taxon>
        <taxon>Chromadorea</taxon>
        <taxon>Rhabditida</taxon>
        <taxon>Rhabditina</taxon>
        <taxon>Rhabditomorpha</taxon>
        <taxon>Rhabditoidea</taxon>
        <taxon>Rhabditidae</taxon>
        <taxon>Peloderinae</taxon>
        <taxon>Caenorhabditis</taxon>
    </lineage>
</organism>
<feature type="chain" id="PRO_5035908438" description="SXP/RAL-2 family protein Ani s 5-like cation-binding domain-containing protein" evidence="2">
    <location>
        <begin position="21"/>
        <end position="122"/>
    </location>
</feature>
<feature type="signal peptide" evidence="2">
    <location>
        <begin position="1"/>
        <end position="20"/>
    </location>
</feature>
<dbReference type="AlphaFoldDB" id="A0A8R1I492"/>
<proteinExistence type="predicted"/>
<dbReference type="Proteomes" id="UP000005237">
    <property type="component" value="Unassembled WGS sequence"/>
</dbReference>
<evidence type="ECO:0000313" key="3">
    <source>
        <dbReference type="EnsemblMetazoa" id="CJA13977.1"/>
    </source>
</evidence>
<feature type="region of interest" description="Disordered" evidence="1">
    <location>
        <begin position="27"/>
        <end position="51"/>
    </location>
</feature>
<feature type="compositionally biased region" description="Polar residues" evidence="1">
    <location>
        <begin position="32"/>
        <end position="41"/>
    </location>
</feature>
<keyword evidence="2" id="KW-0732">Signal</keyword>
<evidence type="ECO:0008006" key="5">
    <source>
        <dbReference type="Google" id="ProtNLM"/>
    </source>
</evidence>
<evidence type="ECO:0000256" key="1">
    <source>
        <dbReference type="SAM" id="MobiDB-lite"/>
    </source>
</evidence>
<sequence>MLKLIVFLVLSFVLSVQSDAAPSRIFKERTRGQQNTISKTNESSERESPVMGSVETLASLARVQKDQAETFHLWSNQFQAFKNNVIKFMDQTSDVLQKNDKRIKTLQRVVRKIDHDIDGLQQ</sequence>
<protein>
    <recommendedName>
        <fullName evidence="5">SXP/RAL-2 family protein Ani s 5-like cation-binding domain-containing protein</fullName>
    </recommendedName>
</protein>
<evidence type="ECO:0000313" key="4">
    <source>
        <dbReference type="Proteomes" id="UP000005237"/>
    </source>
</evidence>
<keyword evidence="4" id="KW-1185">Reference proteome</keyword>
<reference evidence="3" key="2">
    <citation type="submission" date="2022-06" db="UniProtKB">
        <authorList>
            <consortium name="EnsemblMetazoa"/>
        </authorList>
    </citation>
    <scope>IDENTIFICATION</scope>
    <source>
        <strain evidence="3">DF5081</strain>
    </source>
</reference>
<dbReference type="EnsemblMetazoa" id="CJA13977.1">
    <property type="protein sequence ID" value="CJA13977.1"/>
    <property type="gene ID" value="WBGene00133181"/>
</dbReference>
<reference evidence="4" key="1">
    <citation type="submission" date="2010-08" db="EMBL/GenBank/DDBJ databases">
        <authorList>
            <consortium name="Caenorhabditis japonica Sequencing Consortium"/>
            <person name="Wilson R.K."/>
        </authorList>
    </citation>
    <scope>NUCLEOTIDE SEQUENCE [LARGE SCALE GENOMIC DNA]</scope>
    <source>
        <strain evidence="4">DF5081</strain>
    </source>
</reference>
<accession>A0A8R1I492</accession>
<evidence type="ECO:0000256" key="2">
    <source>
        <dbReference type="SAM" id="SignalP"/>
    </source>
</evidence>
<name>A0A8R1I492_CAEJA</name>